<evidence type="ECO:0000313" key="12">
    <source>
        <dbReference type="Proteomes" id="UP000295701"/>
    </source>
</evidence>
<dbReference type="InterPro" id="IPR016181">
    <property type="entry name" value="Acyl_CoA_acyltransferase"/>
</dbReference>
<keyword evidence="12" id="KW-1185">Reference proteome</keyword>
<keyword evidence="5" id="KW-0012">Acyltransferase</keyword>
<dbReference type="EMBL" id="SNAA01000002">
    <property type="protein sequence ID" value="TDL83720.1"/>
    <property type="molecule type" value="Genomic_DNA"/>
</dbReference>
<dbReference type="EC" id="2.3.2.30" evidence="7"/>
<evidence type="ECO:0000256" key="10">
    <source>
        <dbReference type="ARBA" id="ARBA00047785"/>
    </source>
</evidence>
<dbReference type="OrthoDB" id="9787072at2"/>
<protein>
    <recommendedName>
        <fullName evidence="8">L-ornithine N(alpha)-acyltransferase</fullName>
        <ecNumber evidence="7">2.3.2.30</ecNumber>
    </recommendedName>
</protein>
<dbReference type="InterPro" id="IPR052351">
    <property type="entry name" value="Ornithine_N-alpha-AT"/>
</dbReference>
<dbReference type="GO" id="GO:0043810">
    <property type="term" value="F:ornithine-acyl [acyl carrier protein] N-acyltransferase activity"/>
    <property type="evidence" value="ECO:0007669"/>
    <property type="project" value="UniProtKB-EC"/>
</dbReference>
<dbReference type="Pfam" id="PF13444">
    <property type="entry name" value="Acetyltransf_5"/>
    <property type="match status" value="1"/>
</dbReference>
<keyword evidence="3 11" id="KW-0808">Transferase</keyword>
<evidence type="ECO:0000256" key="7">
    <source>
        <dbReference type="ARBA" id="ARBA00039058"/>
    </source>
</evidence>
<keyword evidence="4" id="KW-0443">Lipid metabolism</keyword>
<evidence type="ECO:0000256" key="1">
    <source>
        <dbReference type="ARBA" id="ARBA00005189"/>
    </source>
</evidence>
<comment type="similarity">
    <text evidence="6">Belongs to the acetyltransferase family. OlsB subfamily.</text>
</comment>
<evidence type="ECO:0000256" key="5">
    <source>
        <dbReference type="ARBA" id="ARBA00023315"/>
    </source>
</evidence>
<organism evidence="11 12">
    <name type="scientific">Palleronia sediminis</name>
    <dbReference type="NCBI Taxonomy" id="2547833"/>
    <lineage>
        <taxon>Bacteria</taxon>
        <taxon>Pseudomonadati</taxon>
        <taxon>Pseudomonadota</taxon>
        <taxon>Alphaproteobacteria</taxon>
        <taxon>Rhodobacterales</taxon>
        <taxon>Roseobacteraceae</taxon>
        <taxon>Palleronia</taxon>
    </lineage>
</organism>
<evidence type="ECO:0000256" key="6">
    <source>
        <dbReference type="ARBA" id="ARBA00038095"/>
    </source>
</evidence>
<comment type="function">
    <text evidence="9">Catalyzes the first step in the biosynthesis of ornithine lipids, which are phosphorus-free membrane lipids. Catalyzes the 3-hydroxyacyl-acyl carrier protein-dependent acylation of ornithine to form lyso-ornithine lipid (LOL).</text>
</comment>
<comment type="catalytic activity">
    <reaction evidence="10">
        <text>a (3R)-hydroxyacyl-[ACP] + L-ornithine = a lyso-ornithine lipid + holo-[ACP] + H(+)</text>
        <dbReference type="Rhea" id="RHEA:20633"/>
        <dbReference type="Rhea" id="RHEA-COMP:9685"/>
        <dbReference type="Rhea" id="RHEA-COMP:9945"/>
        <dbReference type="ChEBI" id="CHEBI:15378"/>
        <dbReference type="ChEBI" id="CHEBI:46911"/>
        <dbReference type="ChEBI" id="CHEBI:64479"/>
        <dbReference type="ChEBI" id="CHEBI:78827"/>
        <dbReference type="ChEBI" id="CHEBI:138482"/>
        <dbReference type="EC" id="2.3.2.30"/>
    </reaction>
    <physiologicalReaction direction="left-to-right" evidence="10">
        <dbReference type="Rhea" id="RHEA:20634"/>
    </physiologicalReaction>
</comment>
<comment type="caution">
    <text evidence="11">The sequence shown here is derived from an EMBL/GenBank/DDBJ whole genome shotgun (WGS) entry which is preliminary data.</text>
</comment>
<proteinExistence type="inferred from homology"/>
<comment type="pathway">
    <text evidence="1">Lipid metabolism.</text>
</comment>
<evidence type="ECO:0000256" key="3">
    <source>
        <dbReference type="ARBA" id="ARBA00022679"/>
    </source>
</evidence>
<dbReference type="PANTHER" id="PTHR37323">
    <property type="entry name" value="GCN5-RELATED N-ACETYLTRANSFERASE"/>
    <property type="match status" value="1"/>
</dbReference>
<evidence type="ECO:0000256" key="8">
    <source>
        <dbReference type="ARBA" id="ARBA00039866"/>
    </source>
</evidence>
<gene>
    <name evidence="11" type="ORF">E2L08_03515</name>
</gene>
<dbReference type="GO" id="GO:0006629">
    <property type="term" value="P:lipid metabolic process"/>
    <property type="evidence" value="ECO:0007669"/>
    <property type="project" value="UniProtKB-KW"/>
</dbReference>
<evidence type="ECO:0000256" key="9">
    <source>
        <dbReference type="ARBA" id="ARBA00045724"/>
    </source>
</evidence>
<dbReference type="AlphaFoldDB" id="A0A4R6AIF0"/>
<evidence type="ECO:0000256" key="2">
    <source>
        <dbReference type="ARBA" id="ARBA00022516"/>
    </source>
</evidence>
<evidence type="ECO:0000256" key="4">
    <source>
        <dbReference type="ARBA" id="ARBA00023098"/>
    </source>
</evidence>
<name>A0A4R6AIF0_9RHOB</name>
<dbReference type="SUPFAM" id="SSF55729">
    <property type="entry name" value="Acyl-CoA N-acyltransferases (Nat)"/>
    <property type="match status" value="1"/>
</dbReference>
<dbReference type="PANTHER" id="PTHR37323:SF1">
    <property type="entry name" value="L-ORNITHINE N(ALPHA)-ACYLTRANSFERASE"/>
    <property type="match status" value="1"/>
</dbReference>
<reference evidence="11 12" key="1">
    <citation type="submission" date="2019-03" db="EMBL/GenBank/DDBJ databases">
        <title>Primorskyibacter sp. SS33 isolated from sediments.</title>
        <authorList>
            <person name="Xunke S."/>
        </authorList>
    </citation>
    <scope>NUCLEOTIDE SEQUENCE [LARGE SCALE GENOMIC DNA]</scope>
    <source>
        <strain evidence="11 12">SS33</strain>
    </source>
</reference>
<accession>A0A4R6AIF0</accession>
<evidence type="ECO:0000313" key="11">
    <source>
        <dbReference type="EMBL" id="TDL83720.1"/>
    </source>
</evidence>
<dbReference type="RefSeq" id="WP_133395672.1">
    <property type="nucleotide sequence ID" value="NZ_SNAA01000002.1"/>
</dbReference>
<keyword evidence="2" id="KW-0444">Lipid biosynthesis</keyword>
<dbReference type="Proteomes" id="UP000295701">
    <property type="component" value="Unassembled WGS sequence"/>
</dbReference>
<sequence length="241" mass="25926">MSILTRGRFAVREARGPADLAAAMALRRAVFRADRAGPEPHDAICRHMLVEDARDGAPVATFRVLRLASGAELDRSLAARSYGLARLEGFGQPMLELGRFCAHPARGDADILRVAWGALTRIVDREGIGMLFGCASFPGTDPAPHRPALDWLGAHHLAPAHWRPERRAAGALPLVRGGVEPEARRAMVAMPPLLRTYLAMGGWVSDHAVIDPAMGTLHVFTAVEIAAIPPARQRLLRAVAG</sequence>